<protein>
    <recommendedName>
        <fullName evidence="4">Copper amine oxidase-like N-terminal domain-containing protein</fullName>
    </recommendedName>
</protein>
<dbReference type="EMBL" id="JBHMAG010000013">
    <property type="protein sequence ID" value="MFB9753786.1"/>
    <property type="molecule type" value="Genomic_DNA"/>
</dbReference>
<keyword evidence="3" id="KW-1185">Reference proteome</keyword>
<evidence type="ECO:0000313" key="3">
    <source>
        <dbReference type="Proteomes" id="UP001589619"/>
    </source>
</evidence>
<evidence type="ECO:0008006" key="4">
    <source>
        <dbReference type="Google" id="ProtNLM"/>
    </source>
</evidence>
<dbReference type="RefSeq" id="WP_344914983.1">
    <property type="nucleotide sequence ID" value="NZ_BAAAYO010000014.1"/>
</dbReference>
<gene>
    <name evidence="2" type="ORF">ACFFNY_19635</name>
</gene>
<feature type="chain" id="PRO_5046240514" description="Copper amine oxidase-like N-terminal domain-containing protein" evidence="1">
    <location>
        <begin position="23"/>
        <end position="504"/>
    </location>
</feature>
<reference evidence="2 3" key="1">
    <citation type="submission" date="2024-09" db="EMBL/GenBank/DDBJ databases">
        <authorList>
            <person name="Sun Q."/>
            <person name="Mori K."/>
        </authorList>
    </citation>
    <scope>NUCLEOTIDE SEQUENCE [LARGE SCALE GENOMIC DNA]</scope>
    <source>
        <strain evidence="2 3">JCM 12520</strain>
    </source>
</reference>
<comment type="caution">
    <text evidence="2">The sequence shown here is derived from an EMBL/GenBank/DDBJ whole genome shotgun (WGS) entry which is preliminary data.</text>
</comment>
<proteinExistence type="predicted"/>
<organism evidence="2 3">
    <name type="scientific">Paenibacillus hodogayensis</name>
    <dbReference type="NCBI Taxonomy" id="279208"/>
    <lineage>
        <taxon>Bacteria</taxon>
        <taxon>Bacillati</taxon>
        <taxon>Bacillota</taxon>
        <taxon>Bacilli</taxon>
        <taxon>Bacillales</taxon>
        <taxon>Paenibacillaceae</taxon>
        <taxon>Paenibacillus</taxon>
    </lineage>
</organism>
<dbReference type="Proteomes" id="UP001589619">
    <property type="component" value="Unassembled WGS sequence"/>
</dbReference>
<accession>A0ABV5W0L3</accession>
<sequence>MNHRIRIWMLVLAVAWSAAVFAPIAEKAGAAGTSVRVSVTNDPVRMNGQLTDQIRAKYPLITYKGITYLPLAWDNAEALGIRLEWDEQAGLRITAVPEWEAALVPRLPKKPFSQELSAKRSLPASYTAIPAAYPISVAGTAIENGREEYPFLELQGITYMPLTWHFVHDLLHLTMYWDKVNGLNVIGGQQMVLQLIVFDDADHLYVLAPRPVDQNRILRVRKTLDAKPVPLSQEETQTLLERMERQRLDDPYRGVAEEPDIREDGIYYKGLRLLEKADMDVPSNAGKVEYEEKVFALDGSRSLVAIEKRNFYTTAIMLRGYLYLVADGKATPLTDFPQVPAKVIPNADGSYWLATYGQSFHGHMMMDSFRLGHLAADNSFRVMNAEWNQLVVQVLDLGAPTFEAAFLGRGDPGVHMPLTSDGKLVVRLGEFPLDRERERAEPGLYTVGADGTLTPLGNPEHDAVKVYIGSDKQLYTLGTKVNVIRNLDSGQAAMWYDYELSGAE</sequence>
<evidence type="ECO:0000256" key="1">
    <source>
        <dbReference type="SAM" id="SignalP"/>
    </source>
</evidence>
<name>A0ABV5W0L3_9BACL</name>
<keyword evidence="1" id="KW-0732">Signal</keyword>
<feature type="signal peptide" evidence="1">
    <location>
        <begin position="1"/>
        <end position="22"/>
    </location>
</feature>
<evidence type="ECO:0000313" key="2">
    <source>
        <dbReference type="EMBL" id="MFB9753786.1"/>
    </source>
</evidence>